<dbReference type="EMBL" id="QKOE01000001">
    <property type="protein sequence ID" value="PZA18425.1"/>
    <property type="molecule type" value="Genomic_DNA"/>
</dbReference>
<organism evidence="1 2">
    <name type="scientific">Parazoarcus communis SWub3 = DSM 12120</name>
    <dbReference type="NCBI Taxonomy" id="1121029"/>
    <lineage>
        <taxon>Bacteria</taxon>
        <taxon>Pseudomonadati</taxon>
        <taxon>Pseudomonadota</taxon>
        <taxon>Betaproteobacteria</taxon>
        <taxon>Rhodocyclales</taxon>
        <taxon>Zoogloeaceae</taxon>
        <taxon>Parazoarcus</taxon>
    </lineage>
</organism>
<keyword evidence="2" id="KW-1185">Reference proteome</keyword>
<reference evidence="1 2" key="1">
    <citation type="submission" date="2018-06" db="EMBL/GenBank/DDBJ databases">
        <title>Azoarcus communis strain SWub3 genome.</title>
        <authorList>
            <person name="Zorraquino Salvo V."/>
            <person name="Toubiana D."/>
            <person name="Blumwald E."/>
        </authorList>
    </citation>
    <scope>NUCLEOTIDE SEQUENCE [LARGE SCALE GENOMIC DNA]</scope>
    <source>
        <strain evidence="1 2">SWub3</strain>
    </source>
</reference>
<protein>
    <submittedName>
        <fullName evidence="1">Uncharacterized protein</fullName>
    </submittedName>
</protein>
<accession>A0A323V0V8</accession>
<dbReference type="Proteomes" id="UP000248259">
    <property type="component" value="Unassembled WGS sequence"/>
</dbReference>
<gene>
    <name evidence="1" type="ORF">DNK49_02535</name>
</gene>
<dbReference type="AlphaFoldDB" id="A0A323V0V8"/>
<evidence type="ECO:0000313" key="2">
    <source>
        <dbReference type="Proteomes" id="UP000248259"/>
    </source>
</evidence>
<name>A0A323V0V8_9RHOO</name>
<proteinExistence type="predicted"/>
<sequence>MMDTMSKHPLSAFMSPEGRTEVTEHGDVQLFASVLFQPRGLDDELSEAIGGFFGAFEYLVGAHVSTGFLDNLGREEVCKRDARVLTNGADGHVMVFRIQVGNAQSVVCVPMANRGLVEYLTGCERTGFMPVVGWCPECDVKLLLHVPVEKADIKQLKALARQAGQNPYDIECLRLADLATRLAHHERTSMIEGFDLEERVISCVVPRMQH</sequence>
<comment type="caution">
    <text evidence="1">The sequence shown here is derived from an EMBL/GenBank/DDBJ whole genome shotgun (WGS) entry which is preliminary data.</text>
</comment>
<evidence type="ECO:0000313" key="1">
    <source>
        <dbReference type="EMBL" id="PZA18425.1"/>
    </source>
</evidence>
<dbReference type="RefSeq" id="WP_110522725.1">
    <property type="nucleotide sequence ID" value="NZ_QKOE01000001.1"/>
</dbReference>